<name>T1F7K6_HELRO</name>
<dbReference type="KEGG" id="hro:HELRODRAFT_174077"/>
<proteinExistence type="predicted"/>
<dbReference type="InParanoid" id="T1F7K6"/>
<evidence type="ECO:0000256" key="1">
    <source>
        <dbReference type="ARBA" id="ARBA00023157"/>
    </source>
</evidence>
<dbReference type="PROSITE" id="PS01225">
    <property type="entry name" value="CTCK_2"/>
    <property type="match status" value="1"/>
</dbReference>
<accession>T1F7K6</accession>
<keyword evidence="7" id="KW-1185">Reference proteome</keyword>
<dbReference type="Proteomes" id="UP000015101">
    <property type="component" value="Unassembled WGS sequence"/>
</dbReference>
<feature type="domain" description="CTCK" evidence="4">
    <location>
        <begin position="219"/>
        <end position="324"/>
    </location>
</feature>
<reference evidence="6" key="3">
    <citation type="submission" date="2015-06" db="UniProtKB">
        <authorList>
            <consortium name="EnsemblMetazoa"/>
        </authorList>
    </citation>
    <scope>IDENTIFICATION</scope>
</reference>
<evidence type="ECO:0000259" key="4">
    <source>
        <dbReference type="PROSITE" id="PS01225"/>
    </source>
</evidence>
<dbReference type="RefSeq" id="XP_009018871.1">
    <property type="nucleotide sequence ID" value="XM_009020623.1"/>
</dbReference>
<dbReference type="AlphaFoldDB" id="T1F7K6"/>
<dbReference type="HOGENOM" id="CLU_853307_0_0_1"/>
<reference evidence="7" key="1">
    <citation type="submission" date="2012-12" db="EMBL/GenBank/DDBJ databases">
        <authorList>
            <person name="Hellsten U."/>
            <person name="Grimwood J."/>
            <person name="Chapman J.A."/>
            <person name="Shapiro H."/>
            <person name="Aerts A."/>
            <person name="Otillar R.P."/>
            <person name="Terry A.Y."/>
            <person name="Boore J.L."/>
            <person name="Simakov O."/>
            <person name="Marletaz F."/>
            <person name="Cho S.-J."/>
            <person name="Edsinger-Gonzales E."/>
            <person name="Havlak P."/>
            <person name="Kuo D.-H."/>
            <person name="Larsson T."/>
            <person name="Lv J."/>
            <person name="Arendt D."/>
            <person name="Savage R."/>
            <person name="Osoegawa K."/>
            <person name="de Jong P."/>
            <person name="Lindberg D.R."/>
            <person name="Seaver E.C."/>
            <person name="Weisblat D.A."/>
            <person name="Putnam N.H."/>
            <person name="Grigoriev I.V."/>
            <person name="Rokhsar D.S."/>
        </authorList>
    </citation>
    <scope>NUCLEOTIDE SEQUENCE</scope>
</reference>
<dbReference type="EMBL" id="KB096676">
    <property type="protein sequence ID" value="ESO03178.1"/>
    <property type="molecule type" value="Genomic_DNA"/>
</dbReference>
<dbReference type="EMBL" id="AMQM01004807">
    <property type="status" value="NOT_ANNOTATED_CDS"/>
    <property type="molecule type" value="Genomic_DNA"/>
</dbReference>
<dbReference type="EnsemblMetazoa" id="HelroT174077">
    <property type="protein sequence ID" value="HelroP174077"/>
    <property type="gene ID" value="HelroG174077"/>
</dbReference>
<evidence type="ECO:0000313" key="6">
    <source>
        <dbReference type="EnsemblMetazoa" id="HelroP174077"/>
    </source>
</evidence>
<evidence type="ECO:0000313" key="7">
    <source>
        <dbReference type="Proteomes" id="UP000015101"/>
    </source>
</evidence>
<gene>
    <name evidence="6" type="primary">20204805</name>
    <name evidence="5" type="ORF">HELRODRAFT_174077</name>
</gene>
<organism evidence="6 7">
    <name type="scientific">Helobdella robusta</name>
    <name type="common">Californian leech</name>
    <dbReference type="NCBI Taxonomy" id="6412"/>
    <lineage>
        <taxon>Eukaryota</taxon>
        <taxon>Metazoa</taxon>
        <taxon>Spiralia</taxon>
        <taxon>Lophotrochozoa</taxon>
        <taxon>Annelida</taxon>
        <taxon>Clitellata</taxon>
        <taxon>Hirudinea</taxon>
        <taxon>Rhynchobdellida</taxon>
        <taxon>Glossiphoniidae</taxon>
        <taxon>Helobdella</taxon>
    </lineage>
</organism>
<sequence>MQPWGNFETEAHPCFDESPWSMIEPGSGKKNCLNFQFDIKILLTKFFSGNICWSFVHRQSDIAAYKSVCVVQPFIPLLERPWSTCFIEKDNQFGLTSASEGCAVGDVIEQEVEVIMDCVSCFCAYGSFICKNITGSYYDIEEPCFVKSCDDGVVMKKPINEPCQCSPGNISFLLSNCTCVCLPAVTTLGTKSAVGDEGTSSEPTSTKDSDIDSYPAGTCSPVSVNLTLTTEELTALACPRDGNVTLPVRVCQGACDSASFSFHLQKTEESKRIFIAHESNNFCYCCHGSDNVEEVIHEVECGGKEVEIAITQYSSCTCQVIECDQK</sequence>
<dbReference type="CTD" id="20204805"/>
<keyword evidence="1" id="KW-1015">Disulfide bond</keyword>
<feature type="region of interest" description="Disordered" evidence="3">
    <location>
        <begin position="192"/>
        <end position="211"/>
    </location>
</feature>
<reference evidence="5 7" key="2">
    <citation type="journal article" date="2013" name="Nature">
        <title>Insights into bilaterian evolution from three spiralian genomes.</title>
        <authorList>
            <person name="Simakov O."/>
            <person name="Marletaz F."/>
            <person name="Cho S.J."/>
            <person name="Edsinger-Gonzales E."/>
            <person name="Havlak P."/>
            <person name="Hellsten U."/>
            <person name="Kuo D.H."/>
            <person name="Larsson T."/>
            <person name="Lv J."/>
            <person name="Arendt D."/>
            <person name="Savage R."/>
            <person name="Osoegawa K."/>
            <person name="de Jong P."/>
            <person name="Grimwood J."/>
            <person name="Chapman J.A."/>
            <person name="Shapiro H."/>
            <person name="Aerts A."/>
            <person name="Otillar R.P."/>
            <person name="Terry A.Y."/>
            <person name="Boore J.L."/>
            <person name="Grigoriev I.V."/>
            <person name="Lindberg D.R."/>
            <person name="Seaver E.C."/>
            <person name="Weisblat D.A."/>
            <person name="Putnam N.H."/>
            <person name="Rokhsar D.S."/>
        </authorList>
    </citation>
    <scope>NUCLEOTIDE SEQUENCE</scope>
</reference>
<dbReference type="InterPro" id="IPR006207">
    <property type="entry name" value="Cys_knot_C"/>
</dbReference>
<dbReference type="GeneID" id="20204805"/>
<evidence type="ECO:0000256" key="3">
    <source>
        <dbReference type="SAM" id="MobiDB-lite"/>
    </source>
</evidence>
<evidence type="ECO:0000256" key="2">
    <source>
        <dbReference type="PROSITE-ProRule" id="PRU00039"/>
    </source>
</evidence>
<comment type="caution">
    <text evidence="2">Lacks conserved residue(s) required for the propagation of feature annotation.</text>
</comment>
<evidence type="ECO:0000313" key="5">
    <source>
        <dbReference type="EMBL" id="ESO03178.1"/>
    </source>
</evidence>
<protein>
    <recommendedName>
        <fullName evidence="4">CTCK domain-containing protein</fullName>
    </recommendedName>
</protein>